<dbReference type="PRINTS" id="PR00031">
    <property type="entry name" value="HTHREPRESSR"/>
</dbReference>
<sequence>MNETTMDSEISPTSLSTAATRVENHAQRRGRFLLRRGKVRFVFGVMEPLWTPSSSSSALQGEKPVMEYEYVNGGDDLDGSCQPAGVKKRRLTATQVEFLERSFEVENKLESDRKLRLAKELGLQPRQVAIWFQNRRARSKNKQLEKDYDSLRATFDKLKADFDNLLKEKDDLKNQVLALKEKLLIKEKGMENLGSVEAIHSSNDEPQKPNPDASHVPLLACKQEEACSAKSDVFDSDSPHYTDGHGYHSSFIEPTDSSNVFEPDQSDEEDDLSKSLLHPPLFFPKFDCYNDAPATSCNFSLPVEDQSFWSSLY</sequence>
<dbReference type="AlphaFoldDB" id="A0A7J9E0C6"/>
<evidence type="ECO:0000256" key="3">
    <source>
        <dbReference type="ARBA" id="ARBA00023125"/>
    </source>
</evidence>
<dbReference type="InterPro" id="IPR045224">
    <property type="entry name" value="HDZip_class_I_plant"/>
</dbReference>
<evidence type="ECO:0000256" key="4">
    <source>
        <dbReference type="ARBA" id="ARBA00023155"/>
    </source>
</evidence>
<dbReference type="SUPFAM" id="SSF46689">
    <property type="entry name" value="Homeodomain-like"/>
    <property type="match status" value="1"/>
</dbReference>
<evidence type="ECO:0000256" key="2">
    <source>
        <dbReference type="ARBA" id="ARBA00023015"/>
    </source>
</evidence>
<dbReference type="InterPro" id="IPR003106">
    <property type="entry name" value="Leu_zip_homeo"/>
</dbReference>
<keyword evidence="6 8" id="KW-0539">Nucleus</keyword>
<dbReference type="SMART" id="SM00389">
    <property type="entry name" value="HOX"/>
    <property type="match status" value="1"/>
</dbReference>
<dbReference type="InterPro" id="IPR001356">
    <property type="entry name" value="HD"/>
</dbReference>
<comment type="similarity">
    <text evidence="7 10">Belongs to the HD-ZIP homeobox family. Class I subfamily.</text>
</comment>
<evidence type="ECO:0000259" key="13">
    <source>
        <dbReference type="PROSITE" id="PS50071"/>
    </source>
</evidence>
<feature type="region of interest" description="Disordered" evidence="12">
    <location>
        <begin position="245"/>
        <end position="273"/>
    </location>
</feature>
<keyword evidence="5 10" id="KW-0804">Transcription</keyword>
<evidence type="ECO:0000256" key="1">
    <source>
        <dbReference type="ARBA" id="ARBA00004123"/>
    </source>
</evidence>
<dbReference type="EMBL" id="JABEZW010000005">
    <property type="protein sequence ID" value="MBA0766025.1"/>
    <property type="molecule type" value="Genomic_DNA"/>
</dbReference>
<dbReference type="Proteomes" id="UP000593568">
    <property type="component" value="Unassembled WGS sequence"/>
</dbReference>
<dbReference type="GO" id="GO:0000981">
    <property type="term" value="F:DNA-binding transcription factor activity, RNA polymerase II-specific"/>
    <property type="evidence" value="ECO:0007669"/>
    <property type="project" value="UniProtKB-UniRule"/>
</dbReference>
<dbReference type="PANTHER" id="PTHR24326">
    <property type="entry name" value="HOMEOBOX-LEUCINE ZIPPER PROTEIN"/>
    <property type="match status" value="1"/>
</dbReference>
<comment type="caution">
    <text evidence="14">The sequence shown here is derived from an EMBL/GenBank/DDBJ whole genome shotgun (WGS) entry which is preliminary data.</text>
</comment>
<evidence type="ECO:0000256" key="7">
    <source>
        <dbReference type="ARBA" id="ARBA00025748"/>
    </source>
</evidence>
<evidence type="ECO:0000256" key="5">
    <source>
        <dbReference type="ARBA" id="ARBA00023163"/>
    </source>
</evidence>
<dbReference type="GO" id="GO:0005634">
    <property type="term" value="C:nucleus"/>
    <property type="evidence" value="ECO:0007669"/>
    <property type="project" value="UniProtKB-SubCell"/>
</dbReference>
<evidence type="ECO:0000256" key="6">
    <source>
        <dbReference type="ARBA" id="ARBA00023242"/>
    </source>
</evidence>
<dbReference type="Pfam" id="PF02183">
    <property type="entry name" value="HALZ"/>
    <property type="match status" value="1"/>
</dbReference>
<accession>A0A7J9E0C6</accession>
<dbReference type="GO" id="GO:0045893">
    <property type="term" value="P:positive regulation of DNA-templated transcription"/>
    <property type="evidence" value="ECO:0007669"/>
    <property type="project" value="TreeGrafter"/>
</dbReference>
<evidence type="ECO:0000256" key="9">
    <source>
        <dbReference type="RuleBase" id="RU000682"/>
    </source>
</evidence>
<evidence type="ECO:0000313" key="14">
    <source>
        <dbReference type="EMBL" id="MBA0766025.1"/>
    </source>
</evidence>
<keyword evidence="15" id="KW-1185">Reference proteome</keyword>
<dbReference type="PROSITE" id="PS50071">
    <property type="entry name" value="HOMEOBOX_2"/>
    <property type="match status" value="1"/>
</dbReference>
<keyword evidence="11" id="KW-0175">Coiled coil</keyword>
<keyword evidence="4 8" id="KW-0371">Homeobox</keyword>
<evidence type="ECO:0000313" key="15">
    <source>
        <dbReference type="Proteomes" id="UP000593568"/>
    </source>
</evidence>
<dbReference type="Gene3D" id="1.10.10.60">
    <property type="entry name" value="Homeodomain-like"/>
    <property type="match status" value="1"/>
</dbReference>
<dbReference type="InterPro" id="IPR009057">
    <property type="entry name" value="Homeodomain-like_sf"/>
</dbReference>
<evidence type="ECO:0000256" key="8">
    <source>
        <dbReference type="PROSITE-ProRule" id="PRU00108"/>
    </source>
</evidence>
<feature type="DNA-binding region" description="Homeobox" evidence="8">
    <location>
        <begin position="84"/>
        <end position="143"/>
    </location>
</feature>
<keyword evidence="2 10" id="KW-0805">Transcription regulation</keyword>
<dbReference type="InterPro" id="IPR017970">
    <property type="entry name" value="Homeobox_CS"/>
</dbReference>
<dbReference type="PROSITE" id="PS00027">
    <property type="entry name" value="HOMEOBOX_1"/>
    <property type="match status" value="1"/>
</dbReference>
<keyword evidence="3 8" id="KW-0238">DNA-binding</keyword>
<comment type="function">
    <text evidence="10">Transcription factor.</text>
</comment>
<name>A0A7J9E0C6_9ROSI</name>
<feature type="coiled-coil region" evidence="11">
    <location>
        <begin position="134"/>
        <end position="182"/>
    </location>
</feature>
<dbReference type="InterPro" id="IPR000047">
    <property type="entry name" value="HTH_motif"/>
</dbReference>
<feature type="domain" description="Homeobox" evidence="13">
    <location>
        <begin position="82"/>
        <end position="142"/>
    </location>
</feature>
<gene>
    <name evidence="14" type="ORF">Gotri_015115</name>
</gene>
<dbReference type="PANTHER" id="PTHR24326:SF610">
    <property type="entry name" value="HOMEOBOX-LEUCINE ZIPPER PROTEIN"/>
    <property type="match status" value="1"/>
</dbReference>
<protein>
    <recommendedName>
        <fullName evidence="10">Homeobox-leucine zipper protein</fullName>
    </recommendedName>
    <alternativeName>
        <fullName evidence="10">HD-ZIP protein</fullName>
    </alternativeName>
    <alternativeName>
        <fullName evidence="10">Homeodomain transcription factor</fullName>
    </alternativeName>
</protein>
<dbReference type="Pfam" id="PF00046">
    <property type="entry name" value="Homeodomain"/>
    <property type="match status" value="1"/>
</dbReference>
<comment type="subcellular location">
    <subcellularLocation>
        <location evidence="1 8 9">Nucleus</location>
    </subcellularLocation>
</comment>
<evidence type="ECO:0000256" key="10">
    <source>
        <dbReference type="RuleBase" id="RU369038"/>
    </source>
</evidence>
<reference evidence="14 15" key="1">
    <citation type="journal article" date="2019" name="Genome Biol. Evol.">
        <title>Insights into the evolution of the New World diploid cottons (Gossypium, subgenus Houzingenia) based on genome sequencing.</title>
        <authorList>
            <person name="Grover C.E."/>
            <person name="Arick M.A. 2nd"/>
            <person name="Thrash A."/>
            <person name="Conover J.L."/>
            <person name="Sanders W.S."/>
            <person name="Peterson D.G."/>
            <person name="Frelichowski J.E."/>
            <person name="Scheffler J.A."/>
            <person name="Scheffler B.E."/>
            <person name="Wendel J.F."/>
        </authorList>
    </citation>
    <scope>NUCLEOTIDE SEQUENCE [LARGE SCALE GENOMIC DNA]</scope>
    <source>
        <strain evidence="14">8</strain>
        <tissue evidence="14">Leaf</tissue>
    </source>
</reference>
<dbReference type="CDD" id="cd00086">
    <property type="entry name" value="homeodomain"/>
    <property type="match status" value="1"/>
</dbReference>
<evidence type="ECO:0000256" key="11">
    <source>
        <dbReference type="SAM" id="Coils"/>
    </source>
</evidence>
<dbReference type="GO" id="GO:0000976">
    <property type="term" value="F:transcription cis-regulatory region binding"/>
    <property type="evidence" value="ECO:0007669"/>
    <property type="project" value="UniProtKB-ARBA"/>
</dbReference>
<evidence type="ECO:0000256" key="12">
    <source>
        <dbReference type="SAM" id="MobiDB-lite"/>
    </source>
</evidence>
<proteinExistence type="inferred from homology"/>
<organism evidence="14 15">
    <name type="scientific">Gossypium trilobum</name>
    <dbReference type="NCBI Taxonomy" id="34281"/>
    <lineage>
        <taxon>Eukaryota</taxon>
        <taxon>Viridiplantae</taxon>
        <taxon>Streptophyta</taxon>
        <taxon>Embryophyta</taxon>
        <taxon>Tracheophyta</taxon>
        <taxon>Spermatophyta</taxon>
        <taxon>Magnoliopsida</taxon>
        <taxon>eudicotyledons</taxon>
        <taxon>Gunneridae</taxon>
        <taxon>Pentapetalae</taxon>
        <taxon>rosids</taxon>
        <taxon>malvids</taxon>
        <taxon>Malvales</taxon>
        <taxon>Malvaceae</taxon>
        <taxon>Malvoideae</taxon>
        <taxon>Gossypium</taxon>
    </lineage>
</organism>
<dbReference type="FunFam" id="1.10.10.60:FF:000144">
    <property type="entry name" value="homeobox-leucine zipper protein ATHB-6-like"/>
    <property type="match status" value="1"/>
</dbReference>